<protein>
    <submittedName>
        <fullName evidence="2">DUF2087 domain-containing protein</fullName>
    </submittedName>
</protein>
<dbReference type="Pfam" id="PF09860">
    <property type="entry name" value="DUF2087"/>
    <property type="match status" value="1"/>
</dbReference>
<evidence type="ECO:0000313" key="3">
    <source>
        <dbReference type="Proteomes" id="UP001597497"/>
    </source>
</evidence>
<feature type="domain" description="DUF2087" evidence="1">
    <location>
        <begin position="22"/>
        <end position="87"/>
    </location>
</feature>
<evidence type="ECO:0000313" key="2">
    <source>
        <dbReference type="EMBL" id="MFD2672735.1"/>
    </source>
</evidence>
<evidence type="ECO:0000259" key="1">
    <source>
        <dbReference type="Pfam" id="PF09860"/>
    </source>
</evidence>
<name>A0ABW5RDR9_9BACL</name>
<sequence length="101" mass="12093">MRDEDKRFKESVLKNFFSSDGKLKRIPVQLKKKLIVLGFLVSKLEEGKSYKEREINDFIGNFHEDFATIRRECIVYALMSRDNQTYTVNPVEQWRNWETLS</sequence>
<accession>A0ABW5RDR9</accession>
<dbReference type="InterPro" id="IPR018656">
    <property type="entry name" value="DUF2087"/>
</dbReference>
<dbReference type="RefSeq" id="WP_379930299.1">
    <property type="nucleotide sequence ID" value="NZ_JBHUMM010000043.1"/>
</dbReference>
<dbReference type="EMBL" id="JBHUMM010000043">
    <property type="protein sequence ID" value="MFD2672735.1"/>
    <property type="molecule type" value="Genomic_DNA"/>
</dbReference>
<reference evidence="3" key="1">
    <citation type="journal article" date="2019" name="Int. J. Syst. Evol. Microbiol.">
        <title>The Global Catalogue of Microorganisms (GCM) 10K type strain sequencing project: providing services to taxonomists for standard genome sequencing and annotation.</title>
        <authorList>
            <consortium name="The Broad Institute Genomics Platform"/>
            <consortium name="The Broad Institute Genome Sequencing Center for Infectious Disease"/>
            <person name="Wu L."/>
            <person name="Ma J."/>
        </authorList>
    </citation>
    <scope>NUCLEOTIDE SEQUENCE [LARGE SCALE GENOMIC DNA]</scope>
    <source>
        <strain evidence="3">KCTC 33676</strain>
    </source>
</reference>
<gene>
    <name evidence="2" type="ORF">ACFSUC_14300</name>
</gene>
<comment type="caution">
    <text evidence="2">The sequence shown here is derived from an EMBL/GenBank/DDBJ whole genome shotgun (WGS) entry which is preliminary data.</text>
</comment>
<keyword evidence="3" id="KW-1185">Reference proteome</keyword>
<dbReference type="Proteomes" id="UP001597497">
    <property type="component" value="Unassembled WGS sequence"/>
</dbReference>
<organism evidence="2 3">
    <name type="scientific">Marinicrinis sediminis</name>
    <dbReference type="NCBI Taxonomy" id="1652465"/>
    <lineage>
        <taxon>Bacteria</taxon>
        <taxon>Bacillati</taxon>
        <taxon>Bacillota</taxon>
        <taxon>Bacilli</taxon>
        <taxon>Bacillales</taxon>
        <taxon>Paenibacillaceae</taxon>
    </lineage>
</organism>
<proteinExistence type="predicted"/>